<feature type="transmembrane region" description="Helical" evidence="8">
    <location>
        <begin position="396"/>
        <end position="413"/>
    </location>
</feature>
<comment type="subcellular location">
    <subcellularLocation>
        <location evidence="1">Cell membrane</location>
        <topology evidence="1">Multi-pass membrane protein</topology>
    </subcellularLocation>
</comment>
<feature type="transmembrane region" description="Helical" evidence="8">
    <location>
        <begin position="311"/>
        <end position="334"/>
    </location>
</feature>
<reference evidence="11" key="3">
    <citation type="submission" date="2021-05" db="EMBL/GenBank/DDBJ databases">
        <title>Protein family content uncovers lineage relationships and bacterial pathway maintenance mechanisms in DPANN archaea.</title>
        <authorList>
            <person name="Castelle C.J."/>
            <person name="Meheust R."/>
            <person name="Jaffe A.L."/>
            <person name="Seitz K."/>
            <person name="Gong X."/>
            <person name="Baker B.J."/>
            <person name="Banfield J.F."/>
        </authorList>
    </citation>
    <scope>NUCLEOTIDE SEQUENCE</scope>
    <source>
        <strain evidence="11">RIFCSPHIGHO2_01_FULL_GW2011_AR10_43_9</strain>
    </source>
</reference>
<organism evidence="10 12">
    <name type="scientific">Candidatus Iainarchaeum sp</name>
    <dbReference type="NCBI Taxonomy" id="3101447"/>
    <lineage>
        <taxon>Archaea</taxon>
        <taxon>Candidatus Iainarchaeota</taxon>
        <taxon>Candidatus Iainarchaeia</taxon>
        <taxon>Candidatus Iainarchaeales</taxon>
        <taxon>Candidatus Iainarchaeaceae</taxon>
        <taxon>Candidatus Iainarchaeum</taxon>
    </lineage>
</organism>
<keyword evidence="6 8" id="KW-1133">Transmembrane helix</keyword>
<evidence type="ECO:0000256" key="7">
    <source>
        <dbReference type="ARBA" id="ARBA00023136"/>
    </source>
</evidence>
<dbReference type="InterPro" id="IPR038731">
    <property type="entry name" value="RgtA/B/C-like"/>
</dbReference>
<evidence type="ECO:0000259" key="9">
    <source>
        <dbReference type="Pfam" id="PF13231"/>
    </source>
</evidence>
<feature type="transmembrane region" description="Helical" evidence="8">
    <location>
        <begin position="341"/>
        <end position="359"/>
    </location>
</feature>
<evidence type="ECO:0000256" key="4">
    <source>
        <dbReference type="ARBA" id="ARBA00022679"/>
    </source>
</evidence>
<dbReference type="Proteomes" id="UP000577419">
    <property type="component" value="Unassembled WGS sequence"/>
</dbReference>
<sequence length="534" mass="59667">MDLSVLKKKKLLFLAIVFIAGIILRLAFFSSTDMTWDEAFHVIQAFRIASVFIIQPVLLTVLLLAAIAVIYFALIRRSLKIVLLGAIAAVLAKFAFDIPVAFHPRHPPLFNFVTSAVIFLTNISPDVAGKIVSTVSLLALAVVSYFFGKKFFSEKFGLILSAFLILSPLSIFYSSTAFLNPMAVSLAFTSLMLFFYGLQNTKMLPLSGLLFSAAIATNYTVLVLLPIFAVLLFLDRKKLVKKENLENAGIFVVLVLATLIIFLPSIISSATGYQADWQEGQNKVFVEDIAHYSASIAGRLGGIPLQPRATFFLETLSIFFSPAIFLLFLLGALYAFREKNFIVKVMAVVFLLYLAYFSMQLGIQFLRYALIMEFPLLFVSAFGLSNMKNKTAMKLVFGLFAAFFLLQSIVLLVEHSFTGLSKTVYALPDDSKIYTSFIDPVKYYSLDYVSDSSYSNKFLSRFLTGIPKEQRIFYSGEAGLSEIEGIDYAILTKPFFEQQGEENLAPLKKCKEITEGKYTLFWVYGKDCSVFSND</sequence>
<evidence type="ECO:0000313" key="12">
    <source>
        <dbReference type="Proteomes" id="UP000577419"/>
    </source>
</evidence>
<dbReference type="EC" id="2.4.-.-" evidence="11"/>
<dbReference type="InterPro" id="IPR050297">
    <property type="entry name" value="LipidA_mod_glycosyltrf_83"/>
</dbReference>
<feature type="transmembrane region" description="Helical" evidence="8">
    <location>
        <begin position="48"/>
        <end position="74"/>
    </location>
</feature>
<dbReference type="GO" id="GO:0016763">
    <property type="term" value="F:pentosyltransferase activity"/>
    <property type="evidence" value="ECO:0007669"/>
    <property type="project" value="TreeGrafter"/>
</dbReference>
<feature type="transmembrane region" description="Helical" evidence="8">
    <location>
        <begin position="12"/>
        <end position="28"/>
    </location>
</feature>
<comment type="caution">
    <text evidence="10">The sequence shown here is derived from an EMBL/GenBank/DDBJ whole genome shotgun (WGS) entry which is preliminary data.</text>
</comment>
<dbReference type="AlphaFoldDB" id="A0A7J4IXR1"/>
<evidence type="ECO:0000256" key="6">
    <source>
        <dbReference type="ARBA" id="ARBA00022989"/>
    </source>
</evidence>
<feature type="transmembrane region" description="Helical" evidence="8">
    <location>
        <begin position="81"/>
        <end position="102"/>
    </location>
</feature>
<evidence type="ECO:0000256" key="3">
    <source>
        <dbReference type="ARBA" id="ARBA00022676"/>
    </source>
</evidence>
<dbReference type="EMBL" id="DUFG01000001">
    <property type="protein sequence ID" value="HIH07756.1"/>
    <property type="molecule type" value="Genomic_DNA"/>
</dbReference>
<evidence type="ECO:0000256" key="5">
    <source>
        <dbReference type="ARBA" id="ARBA00022692"/>
    </source>
</evidence>
<evidence type="ECO:0000256" key="1">
    <source>
        <dbReference type="ARBA" id="ARBA00004651"/>
    </source>
</evidence>
<keyword evidence="5 8" id="KW-0812">Transmembrane</keyword>
<gene>
    <name evidence="10" type="ORF">HA237_00130</name>
    <name evidence="11" type="ORF">J4224_04475</name>
</gene>
<feature type="domain" description="Glycosyltransferase RgtA/B/C/D-like" evidence="9">
    <location>
        <begin position="106"/>
        <end position="258"/>
    </location>
</feature>
<dbReference type="Proteomes" id="UP000683213">
    <property type="component" value="Unassembled WGS sequence"/>
</dbReference>
<accession>A0A7J4IXR1</accession>
<dbReference type="Pfam" id="PF13231">
    <property type="entry name" value="PMT_2"/>
    <property type="match status" value="1"/>
</dbReference>
<dbReference type="PANTHER" id="PTHR33908:SF11">
    <property type="entry name" value="MEMBRANE PROTEIN"/>
    <property type="match status" value="1"/>
</dbReference>
<protein>
    <submittedName>
        <fullName evidence="11">Glycosyltransferase family 39 protein</fullName>
        <ecNumber evidence="11">2.4.-.-</ecNumber>
    </submittedName>
</protein>
<reference evidence="12" key="1">
    <citation type="journal article" date="2020" name="bioRxiv">
        <title>A rank-normalized archaeal taxonomy based on genome phylogeny resolves widespread incomplete and uneven classifications.</title>
        <authorList>
            <person name="Rinke C."/>
            <person name="Chuvochina M."/>
            <person name="Mussig A.J."/>
            <person name="Chaumeil P.-A."/>
            <person name="Waite D.W."/>
            <person name="Whitman W.B."/>
            <person name="Parks D.H."/>
            <person name="Hugenholtz P."/>
        </authorList>
    </citation>
    <scope>NUCLEOTIDE SEQUENCE [LARGE SCALE GENOMIC DNA]</scope>
</reference>
<evidence type="ECO:0000313" key="11">
    <source>
        <dbReference type="EMBL" id="MBS3059652.1"/>
    </source>
</evidence>
<evidence type="ECO:0000256" key="8">
    <source>
        <dbReference type="SAM" id="Phobius"/>
    </source>
</evidence>
<evidence type="ECO:0000256" key="2">
    <source>
        <dbReference type="ARBA" id="ARBA00022475"/>
    </source>
</evidence>
<keyword evidence="2" id="KW-1003">Cell membrane</keyword>
<keyword evidence="4 11" id="KW-0808">Transferase</keyword>
<feature type="transmembrane region" description="Helical" evidence="8">
    <location>
        <begin position="210"/>
        <end position="233"/>
    </location>
</feature>
<dbReference type="GO" id="GO:0005886">
    <property type="term" value="C:plasma membrane"/>
    <property type="evidence" value="ECO:0007669"/>
    <property type="project" value="UniProtKB-SubCell"/>
</dbReference>
<dbReference type="EMBL" id="JAGVWF010000063">
    <property type="protein sequence ID" value="MBS3059652.1"/>
    <property type="molecule type" value="Genomic_DNA"/>
</dbReference>
<feature type="transmembrane region" description="Helical" evidence="8">
    <location>
        <begin position="154"/>
        <end position="173"/>
    </location>
</feature>
<keyword evidence="3 11" id="KW-0328">Glycosyltransferase</keyword>
<feature type="transmembrane region" description="Helical" evidence="8">
    <location>
        <begin position="131"/>
        <end position="148"/>
    </location>
</feature>
<dbReference type="PANTHER" id="PTHR33908">
    <property type="entry name" value="MANNOSYLTRANSFERASE YKCB-RELATED"/>
    <property type="match status" value="1"/>
</dbReference>
<feature type="transmembrane region" description="Helical" evidence="8">
    <location>
        <begin position="245"/>
        <end position="267"/>
    </location>
</feature>
<proteinExistence type="predicted"/>
<evidence type="ECO:0000313" key="10">
    <source>
        <dbReference type="EMBL" id="HIH07756.1"/>
    </source>
</evidence>
<reference evidence="11" key="2">
    <citation type="submission" date="2021-03" db="EMBL/GenBank/DDBJ databases">
        <authorList>
            <person name="Jaffe A."/>
        </authorList>
    </citation>
    <scope>NUCLEOTIDE SEQUENCE</scope>
    <source>
        <strain evidence="11">RIFCSPHIGHO2_01_FULL_GW2011_AR10_43_9</strain>
    </source>
</reference>
<name>A0A7J4IXR1_9ARCH</name>
<feature type="transmembrane region" description="Helical" evidence="8">
    <location>
        <begin position="365"/>
        <end position="384"/>
    </location>
</feature>
<keyword evidence="7 8" id="KW-0472">Membrane</keyword>
<dbReference type="GO" id="GO:0008610">
    <property type="term" value="P:lipid biosynthetic process"/>
    <property type="evidence" value="ECO:0007669"/>
    <property type="project" value="UniProtKB-ARBA"/>
</dbReference>